<dbReference type="AlphaFoldDB" id="A0A848IL62"/>
<accession>A0A848IL62</accession>
<evidence type="ECO:0000313" key="2">
    <source>
        <dbReference type="Proteomes" id="UP000544134"/>
    </source>
</evidence>
<gene>
    <name evidence="1" type="ORF">HHL24_27165</name>
</gene>
<reference evidence="1 2" key="1">
    <citation type="submission" date="2020-04" db="EMBL/GenBank/DDBJ databases">
        <title>Paraburkholderia sp. RP-4-7 isolated from soil.</title>
        <authorList>
            <person name="Dahal R.H."/>
        </authorList>
    </citation>
    <scope>NUCLEOTIDE SEQUENCE [LARGE SCALE GENOMIC DNA]</scope>
    <source>
        <strain evidence="1 2">RP-4-7</strain>
    </source>
</reference>
<protein>
    <recommendedName>
        <fullName evidence="3">HEPN AbiU2-like domain-containing protein</fullName>
    </recommendedName>
</protein>
<proteinExistence type="predicted"/>
<sequence length="167" mass="18676">MGEAKRRGTAAQRVLRAIKQRDDDDAASTVVSKLEVATRQLDAAIRLFLERDYVSSLTLAGAAEEILGKLSSRAGLDNAVDFVVDFYKGQTDTATDEEHRNMILRILNTPRNQAKHANDASETTYEVDRLNPASMIMRAAPMVVPLGGTMSKEMMRFRNWLRQHPDL</sequence>
<dbReference type="Proteomes" id="UP000544134">
    <property type="component" value="Unassembled WGS sequence"/>
</dbReference>
<keyword evidence="2" id="KW-1185">Reference proteome</keyword>
<comment type="caution">
    <text evidence="1">The sequence shown here is derived from an EMBL/GenBank/DDBJ whole genome shotgun (WGS) entry which is preliminary data.</text>
</comment>
<dbReference type="RefSeq" id="WP_169488432.1">
    <property type="nucleotide sequence ID" value="NZ_JABBGJ010000031.1"/>
</dbReference>
<dbReference type="EMBL" id="JABBGJ010000031">
    <property type="protein sequence ID" value="NMM01606.1"/>
    <property type="molecule type" value="Genomic_DNA"/>
</dbReference>
<name>A0A848IL62_9BURK</name>
<evidence type="ECO:0000313" key="1">
    <source>
        <dbReference type="EMBL" id="NMM01606.1"/>
    </source>
</evidence>
<organism evidence="1 2">
    <name type="scientific">Paraburkholderia polaris</name>
    <dbReference type="NCBI Taxonomy" id="2728848"/>
    <lineage>
        <taxon>Bacteria</taxon>
        <taxon>Pseudomonadati</taxon>
        <taxon>Pseudomonadota</taxon>
        <taxon>Betaproteobacteria</taxon>
        <taxon>Burkholderiales</taxon>
        <taxon>Burkholderiaceae</taxon>
        <taxon>Paraburkholderia</taxon>
    </lineage>
</organism>
<evidence type="ECO:0008006" key="3">
    <source>
        <dbReference type="Google" id="ProtNLM"/>
    </source>
</evidence>